<accession>A0A2S6BXR9</accession>
<name>A0A2S6BXR9_9PEZI</name>
<dbReference type="PANTHER" id="PTHR43857">
    <property type="entry name" value="BLR7761 PROTEIN"/>
    <property type="match status" value="1"/>
</dbReference>
<protein>
    <submittedName>
        <fullName evidence="1">Uncharacterized protein</fullName>
    </submittedName>
</protein>
<dbReference type="AlphaFoldDB" id="A0A2S6BXR9"/>
<comment type="caution">
    <text evidence="1">The sequence shown here is derived from an EMBL/GenBank/DDBJ whole genome shotgun (WGS) entry which is preliminary data.</text>
</comment>
<dbReference type="EMBL" id="PNEN01001708">
    <property type="protein sequence ID" value="PPJ52284.1"/>
    <property type="molecule type" value="Genomic_DNA"/>
</dbReference>
<evidence type="ECO:0000313" key="1">
    <source>
        <dbReference type="EMBL" id="PPJ52284.1"/>
    </source>
</evidence>
<evidence type="ECO:0000313" key="2">
    <source>
        <dbReference type="Proteomes" id="UP000237631"/>
    </source>
</evidence>
<dbReference type="PANTHER" id="PTHR43857:SF1">
    <property type="entry name" value="YJGH FAMILY PROTEIN"/>
    <property type="match status" value="1"/>
</dbReference>
<dbReference type="Pfam" id="PF01042">
    <property type="entry name" value="Ribonuc_L-PSP"/>
    <property type="match status" value="1"/>
</dbReference>
<gene>
    <name evidence="1" type="ORF">CBER1_09563</name>
</gene>
<dbReference type="Gene3D" id="3.30.1330.40">
    <property type="entry name" value="RutC-like"/>
    <property type="match status" value="1"/>
</dbReference>
<sequence>MYHLQYFSYAKNFHYSHSVRLPHNQILVSGQPGLNRETGKISADLREEIDQAFRNVDTAVREAGGSGIEQVYKLNIYVAPLTEEAMEPCGAALKEWFPKHAPLLTGIGVEKLALEGMRVEIEAWAHDDGKA</sequence>
<reference evidence="2" key="1">
    <citation type="journal article" date="2017" name="bioRxiv">
        <title>Conservation of a gene cluster reveals novel cercosporin biosynthetic mechanisms and extends production to the genus Colletotrichum.</title>
        <authorList>
            <person name="de Jonge R."/>
            <person name="Ebert M.K."/>
            <person name="Huitt-Roehl C.R."/>
            <person name="Pal P."/>
            <person name="Suttle J.C."/>
            <person name="Spanner R.E."/>
            <person name="Neubauer J.D."/>
            <person name="Jurick W.M.II."/>
            <person name="Stott K.A."/>
            <person name="Secor G.A."/>
            <person name="Thomma B.P.H.J."/>
            <person name="Van de Peer Y."/>
            <person name="Townsend C.A."/>
            <person name="Bolton M.D."/>
        </authorList>
    </citation>
    <scope>NUCLEOTIDE SEQUENCE [LARGE SCALE GENOMIC DNA]</scope>
    <source>
        <strain evidence="2">CBS538.71</strain>
    </source>
</reference>
<proteinExistence type="predicted"/>
<dbReference type="OrthoDB" id="309640at2759"/>
<dbReference type="InterPro" id="IPR006175">
    <property type="entry name" value="YjgF/YER057c/UK114"/>
</dbReference>
<organism evidence="1 2">
    <name type="scientific">Cercospora berteroae</name>
    <dbReference type="NCBI Taxonomy" id="357750"/>
    <lineage>
        <taxon>Eukaryota</taxon>
        <taxon>Fungi</taxon>
        <taxon>Dikarya</taxon>
        <taxon>Ascomycota</taxon>
        <taxon>Pezizomycotina</taxon>
        <taxon>Dothideomycetes</taxon>
        <taxon>Dothideomycetidae</taxon>
        <taxon>Mycosphaerellales</taxon>
        <taxon>Mycosphaerellaceae</taxon>
        <taxon>Cercospora</taxon>
    </lineage>
</organism>
<dbReference type="SUPFAM" id="SSF55298">
    <property type="entry name" value="YjgF-like"/>
    <property type="match status" value="1"/>
</dbReference>
<dbReference type="InterPro" id="IPR035959">
    <property type="entry name" value="RutC-like_sf"/>
</dbReference>
<keyword evidence="2" id="KW-1185">Reference proteome</keyword>
<dbReference type="Proteomes" id="UP000237631">
    <property type="component" value="Unassembled WGS sequence"/>
</dbReference>